<dbReference type="Proteomes" id="UP001430848">
    <property type="component" value="Unassembled WGS sequence"/>
</dbReference>
<dbReference type="PANTHER" id="PTHR35605">
    <property type="entry name" value="ECP2 EFFECTOR PROTEIN DOMAIN-CONTAINING PROTEIN-RELATED"/>
    <property type="match status" value="1"/>
</dbReference>
<dbReference type="EMBL" id="JAKNSF020000047">
    <property type="protein sequence ID" value="KAK7725780.1"/>
    <property type="molecule type" value="Genomic_DNA"/>
</dbReference>
<keyword evidence="2" id="KW-1185">Reference proteome</keyword>
<reference evidence="1 2" key="1">
    <citation type="submission" date="2024-02" db="EMBL/GenBank/DDBJ databases">
        <title>De novo assembly and annotation of 12 fungi associated with fruit tree decline syndrome in Ontario, Canada.</title>
        <authorList>
            <person name="Sulman M."/>
            <person name="Ellouze W."/>
            <person name="Ilyukhin E."/>
        </authorList>
    </citation>
    <scope>NUCLEOTIDE SEQUENCE [LARGE SCALE GENOMIC DNA]</scope>
    <source>
        <strain evidence="1 2">M169</strain>
    </source>
</reference>
<dbReference type="PANTHER" id="PTHR35605:SF1">
    <property type="entry name" value="ECP2 EFFECTOR PROTEIN DOMAIN-CONTAINING PROTEIN-RELATED"/>
    <property type="match status" value="1"/>
</dbReference>
<protein>
    <submittedName>
        <fullName evidence="1">Uncharacterized protein</fullName>
    </submittedName>
</protein>
<organism evidence="1 2">
    <name type="scientific">Diaporthe eres</name>
    <name type="common">Phomopsis oblonga</name>
    <dbReference type="NCBI Taxonomy" id="83184"/>
    <lineage>
        <taxon>Eukaryota</taxon>
        <taxon>Fungi</taxon>
        <taxon>Dikarya</taxon>
        <taxon>Ascomycota</taxon>
        <taxon>Pezizomycotina</taxon>
        <taxon>Sordariomycetes</taxon>
        <taxon>Sordariomycetidae</taxon>
        <taxon>Diaporthales</taxon>
        <taxon>Diaporthaceae</taxon>
        <taxon>Diaporthe</taxon>
        <taxon>Diaporthe eres species complex</taxon>
    </lineage>
</organism>
<name>A0ABR1P400_DIAER</name>
<proteinExistence type="predicted"/>
<gene>
    <name evidence="1" type="ORF">SLS63_007935</name>
</gene>
<accession>A0ABR1P400</accession>
<evidence type="ECO:0000313" key="2">
    <source>
        <dbReference type="Proteomes" id="UP001430848"/>
    </source>
</evidence>
<sequence length="187" mass="20750">MSVADLSWTVETIPGNKSSTIILNGTLQEVDQQLIDINPDYMDLLNKYRASHPSMPFQDVVGAMGSMDDRRDCGYCQVCTKRWPPAGVGTTLDVIRKLDGATSRPYMPRRSCGMVNCAGGSQAWLCNDNNEQLNLDSWSQVARAVEDIARQCFWLEKENEHLYPVTGGQIFEPNGWNVIVRGDSGCG</sequence>
<comment type="caution">
    <text evidence="1">The sequence shown here is derived from an EMBL/GenBank/DDBJ whole genome shotgun (WGS) entry which is preliminary data.</text>
</comment>
<evidence type="ECO:0000313" key="1">
    <source>
        <dbReference type="EMBL" id="KAK7725780.1"/>
    </source>
</evidence>